<dbReference type="Proteomes" id="UP000598488">
    <property type="component" value="Unassembled WGS sequence"/>
</dbReference>
<gene>
    <name evidence="2" type="ORF">JHD44_09615</name>
</gene>
<evidence type="ECO:0000313" key="3">
    <source>
        <dbReference type="Proteomes" id="UP000598488"/>
    </source>
</evidence>
<reference evidence="2 3" key="1">
    <citation type="submission" date="2020-12" db="EMBL/GenBank/DDBJ databases">
        <title>Comparative genome analysis of fungal antagonists Marinomonas ostreistagni 398 and M. spartinae 468.</title>
        <authorList>
            <person name="Fields J.L."/>
            <person name="Mavrodi O.V."/>
            <person name="Biber P.D."/>
            <person name="Indest K.J."/>
            <person name="Mavrodi D.V."/>
        </authorList>
    </citation>
    <scope>NUCLEOTIDE SEQUENCE [LARGE SCALE GENOMIC DNA]</scope>
    <source>
        <strain evidence="2 3">USM7</strain>
    </source>
</reference>
<dbReference type="InterPro" id="IPR021296">
    <property type="entry name" value="DUF2868"/>
</dbReference>
<accession>A0ABS0ZB98</accession>
<sequence>MKISPEELHTLETIKSDEYSLDKTTPYDKDSYLKILCYAKYLQIALILVFFIIGCVITPVAFETGNNQEINTFWLLTVLLGAHLFSLFLWLMFQLKKPVPTASETTWFTDLLKRAVNLTGAHNQSFQCYVRLHFSQATGRWYLGRVVHSAWMGYLIGGLLSALLFLMTHQVTFVWETTLLTATDFQSLTKLIGTLPSLIGIPTPSVEDIATSQINSTFQSDETRKTWAVWILSCVFIYGVMVRLLCTVICHVLYRKKRNDLWQQLVQSRPKTYHSTREIIDENHHDTAVSRTNITPLDALSVADFPSDSSYFLFEWSRVAPSIVASNNAIVPLNDSVAQQHYLEDSNNDRIIVIDAEASPDRGSLRFMRNADSVTRSFYLHGNRFAHAWSQALQENGIAAEKVARMKDQSEDSL</sequence>
<keyword evidence="3" id="KW-1185">Reference proteome</keyword>
<proteinExistence type="predicted"/>
<evidence type="ECO:0000256" key="1">
    <source>
        <dbReference type="SAM" id="Phobius"/>
    </source>
</evidence>
<feature type="transmembrane region" description="Helical" evidence="1">
    <location>
        <begin position="73"/>
        <end position="93"/>
    </location>
</feature>
<feature type="transmembrane region" description="Helical" evidence="1">
    <location>
        <begin position="227"/>
        <end position="254"/>
    </location>
</feature>
<name>A0ABS0ZB98_9GAMM</name>
<keyword evidence="1" id="KW-0472">Membrane</keyword>
<feature type="transmembrane region" description="Helical" evidence="1">
    <location>
        <begin position="150"/>
        <end position="171"/>
    </location>
</feature>
<dbReference type="EMBL" id="JAEMUH010000008">
    <property type="protein sequence ID" value="MBJ7550937.1"/>
    <property type="molecule type" value="Genomic_DNA"/>
</dbReference>
<feature type="transmembrane region" description="Helical" evidence="1">
    <location>
        <begin position="41"/>
        <end position="61"/>
    </location>
</feature>
<keyword evidence="1" id="KW-1133">Transmembrane helix</keyword>
<protein>
    <submittedName>
        <fullName evidence="2">DUF2868 domain-containing protein</fullName>
    </submittedName>
</protein>
<organism evidence="2 3">
    <name type="scientific">Marinomonas ostreistagni</name>
    <dbReference type="NCBI Taxonomy" id="359209"/>
    <lineage>
        <taxon>Bacteria</taxon>
        <taxon>Pseudomonadati</taxon>
        <taxon>Pseudomonadota</taxon>
        <taxon>Gammaproteobacteria</taxon>
        <taxon>Oceanospirillales</taxon>
        <taxon>Oceanospirillaceae</taxon>
        <taxon>Marinomonas</taxon>
    </lineage>
</organism>
<keyword evidence="1" id="KW-0812">Transmembrane</keyword>
<evidence type="ECO:0000313" key="2">
    <source>
        <dbReference type="EMBL" id="MBJ7550937.1"/>
    </source>
</evidence>
<dbReference type="RefSeq" id="WP_199462540.1">
    <property type="nucleotide sequence ID" value="NZ_JAEMUH010000008.1"/>
</dbReference>
<dbReference type="Pfam" id="PF11067">
    <property type="entry name" value="DUF2868"/>
    <property type="match status" value="1"/>
</dbReference>
<comment type="caution">
    <text evidence="2">The sequence shown here is derived from an EMBL/GenBank/DDBJ whole genome shotgun (WGS) entry which is preliminary data.</text>
</comment>